<dbReference type="EMBL" id="LXQA010045653">
    <property type="protein sequence ID" value="MCI01257.1"/>
    <property type="molecule type" value="Genomic_DNA"/>
</dbReference>
<name>A0A392NN09_9FABA</name>
<reference evidence="1 2" key="1">
    <citation type="journal article" date="2018" name="Front. Plant Sci.">
        <title>Red Clover (Trifolium pratense) and Zigzag Clover (T. medium) - A Picture of Genomic Similarities and Differences.</title>
        <authorList>
            <person name="Dluhosova J."/>
            <person name="Istvanek J."/>
            <person name="Nedelnik J."/>
            <person name="Repkova J."/>
        </authorList>
    </citation>
    <scope>NUCLEOTIDE SEQUENCE [LARGE SCALE GENOMIC DNA]</scope>
    <source>
        <strain evidence="2">cv. 10/8</strain>
        <tissue evidence="1">Leaf</tissue>
    </source>
</reference>
<dbReference type="AlphaFoldDB" id="A0A392NN09"/>
<keyword evidence="2" id="KW-1185">Reference proteome</keyword>
<evidence type="ECO:0000313" key="1">
    <source>
        <dbReference type="EMBL" id="MCI01257.1"/>
    </source>
</evidence>
<sequence>MLKASVDSGLYKGYQVGSDGSTTTTCISHFQFADDTLIVGEKSWANIRVLKANLILFESISGLKVNFHKSLLVGVNIAESWLVDATKYGIKDGHGG</sequence>
<evidence type="ECO:0000313" key="2">
    <source>
        <dbReference type="Proteomes" id="UP000265520"/>
    </source>
</evidence>
<organism evidence="1 2">
    <name type="scientific">Trifolium medium</name>
    <dbReference type="NCBI Taxonomy" id="97028"/>
    <lineage>
        <taxon>Eukaryota</taxon>
        <taxon>Viridiplantae</taxon>
        <taxon>Streptophyta</taxon>
        <taxon>Embryophyta</taxon>
        <taxon>Tracheophyta</taxon>
        <taxon>Spermatophyta</taxon>
        <taxon>Magnoliopsida</taxon>
        <taxon>eudicotyledons</taxon>
        <taxon>Gunneridae</taxon>
        <taxon>Pentapetalae</taxon>
        <taxon>rosids</taxon>
        <taxon>fabids</taxon>
        <taxon>Fabales</taxon>
        <taxon>Fabaceae</taxon>
        <taxon>Papilionoideae</taxon>
        <taxon>50 kb inversion clade</taxon>
        <taxon>NPAAA clade</taxon>
        <taxon>Hologalegina</taxon>
        <taxon>IRL clade</taxon>
        <taxon>Trifolieae</taxon>
        <taxon>Trifolium</taxon>
    </lineage>
</organism>
<protein>
    <submittedName>
        <fullName evidence="1">Cytochrome P450</fullName>
    </submittedName>
</protein>
<proteinExistence type="predicted"/>
<accession>A0A392NN09</accession>
<dbReference type="Proteomes" id="UP000265520">
    <property type="component" value="Unassembled WGS sequence"/>
</dbReference>
<comment type="caution">
    <text evidence="1">The sequence shown here is derived from an EMBL/GenBank/DDBJ whole genome shotgun (WGS) entry which is preliminary data.</text>
</comment>